<accession>A0A7W9PAJ2</accession>
<evidence type="ECO:0000313" key="7">
    <source>
        <dbReference type="EMBL" id="MBB5912400.1"/>
    </source>
</evidence>
<keyword evidence="8" id="KW-1185">Reference proteome</keyword>
<evidence type="ECO:0000256" key="1">
    <source>
        <dbReference type="ARBA" id="ARBA00003907"/>
    </source>
</evidence>
<comment type="function">
    <text evidence="1 6">Exhibits S-adenosyl-L-methionine-dependent methyltransferase activity.</text>
</comment>
<dbReference type="EC" id="2.1.1.-" evidence="6"/>
<comment type="similarity">
    <text evidence="2 6">Belongs to the UPF0677 family.</text>
</comment>
<dbReference type="SUPFAM" id="SSF53335">
    <property type="entry name" value="S-adenosyl-L-methionine-dependent methyltransferases"/>
    <property type="match status" value="1"/>
</dbReference>
<keyword evidence="4 7" id="KW-0808">Transferase</keyword>
<dbReference type="Gene3D" id="3.40.50.150">
    <property type="entry name" value="Vaccinia Virus protein VP39"/>
    <property type="match status" value="1"/>
</dbReference>
<sequence>MQTGQPSRTALGAARYRAEHQELDGGRIFRDPLARTILGDDLPPGDHLFADGHERMRGFIATRARFAEDALAEAVREGTGQAVILGAGLDTFAYRNPYPALRVFEVDHPDTQAWKRERLSSAGIAIPESVTYVPVDFERQPLDGALTAADFDATRPAFVIWLGVTVYLTRTAIEETLGHLGRLVPGSRVIIDYGVPRPESSPRTRATIEERERRLAAIGERWISFFTPDEMARLLRGTGFEVEEDLPAVDLALRYLGREPAAAAGPHLVRARVPA</sequence>
<dbReference type="NCBIfam" id="TIGR00027">
    <property type="entry name" value="mthyl_TIGR00027"/>
    <property type="match status" value="1"/>
</dbReference>
<comment type="caution">
    <text evidence="7">The sequence shown here is derived from an EMBL/GenBank/DDBJ whole genome shotgun (WGS) entry which is preliminary data.</text>
</comment>
<dbReference type="InterPro" id="IPR029063">
    <property type="entry name" value="SAM-dependent_MTases_sf"/>
</dbReference>
<protein>
    <recommendedName>
        <fullName evidence="6">S-adenosyl-L-methionine-dependent methyltransferase</fullName>
        <ecNumber evidence="6">2.1.1.-</ecNumber>
    </recommendedName>
</protein>
<dbReference type="InterPro" id="IPR011610">
    <property type="entry name" value="SAM_mthyl_Trfase_ML2640-like"/>
</dbReference>
<evidence type="ECO:0000313" key="8">
    <source>
        <dbReference type="Proteomes" id="UP000540412"/>
    </source>
</evidence>
<reference evidence="7 8" key="1">
    <citation type="submission" date="2020-08" db="EMBL/GenBank/DDBJ databases">
        <title>Sequencing the genomes of 1000 actinobacteria strains.</title>
        <authorList>
            <person name="Klenk H.-P."/>
        </authorList>
    </citation>
    <scope>NUCLEOTIDE SEQUENCE [LARGE SCALE GENOMIC DNA]</scope>
    <source>
        <strain evidence="7 8">DSM 43582</strain>
    </source>
</reference>
<dbReference type="AlphaFoldDB" id="A0A7W9PAJ2"/>
<organism evidence="7 8">
    <name type="scientific">Nocardia transvalensis</name>
    <dbReference type="NCBI Taxonomy" id="37333"/>
    <lineage>
        <taxon>Bacteria</taxon>
        <taxon>Bacillati</taxon>
        <taxon>Actinomycetota</taxon>
        <taxon>Actinomycetes</taxon>
        <taxon>Mycobacteriales</taxon>
        <taxon>Nocardiaceae</taxon>
        <taxon>Nocardia</taxon>
    </lineage>
</organism>
<dbReference type="PANTHER" id="PTHR43619:SF2">
    <property type="entry name" value="S-ADENOSYL-L-METHIONINE-DEPENDENT METHYLTRANSFERASES SUPERFAMILY PROTEIN"/>
    <property type="match status" value="1"/>
</dbReference>
<keyword evidence="5 6" id="KW-0949">S-adenosyl-L-methionine</keyword>
<proteinExistence type="inferred from homology"/>
<keyword evidence="3 6" id="KW-0489">Methyltransferase</keyword>
<dbReference type="PANTHER" id="PTHR43619">
    <property type="entry name" value="S-ADENOSYL-L-METHIONINE-DEPENDENT METHYLTRANSFERASE YKTD-RELATED"/>
    <property type="match status" value="1"/>
</dbReference>
<evidence type="ECO:0000256" key="3">
    <source>
        <dbReference type="ARBA" id="ARBA00022603"/>
    </source>
</evidence>
<dbReference type="GO" id="GO:0008168">
    <property type="term" value="F:methyltransferase activity"/>
    <property type="evidence" value="ECO:0007669"/>
    <property type="project" value="UniProtKB-UniRule"/>
</dbReference>
<dbReference type="EMBL" id="JACHIT010000001">
    <property type="protein sequence ID" value="MBB5912400.1"/>
    <property type="molecule type" value="Genomic_DNA"/>
</dbReference>
<dbReference type="InterPro" id="IPR007213">
    <property type="entry name" value="Ppm1/Ppm2/Tcmp"/>
</dbReference>
<evidence type="ECO:0000256" key="5">
    <source>
        <dbReference type="ARBA" id="ARBA00022691"/>
    </source>
</evidence>
<name>A0A7W9PAJ2_9NOCA</name>
<evidence type="ECO:0000256" key="6">
    <source>
        <dbReference type="RuleBase" id="RU362030"/>
    </source>
</evidence>
<evidence type="ECO:0000256" key="2">
    <source>
        <dbReference type="ARBA" id="ARBA00008138"/>
    </source>
</evidence>
<dbReference type="Pfam" id="PF04072">
    <property type="entry name" value="LCM"/>
    <property type="match status" value="1"/>
</dbReference>
<dbReference type="RefSeq" id="WP_040750274.1">
    <property type="nucleotide sequence ID" value="NZ_JACHIT010000001.1"/>
</dbReference>
<dbReference type="Proteomes" id="UP000540412">
    <property type="component" value="Unassembled WGS sequence"/>
</dbReference>
<evidence type="ECO:0000256" key="4">
    <source>
        <dbReference type="ARBA" id="ARBA00022679"/>
    </source>
</evidence>
<gene>
    <name evidence="7" type="ORF">BJY24_001267</name>
</gene>
<dbReference type="GO" id="GO:0032259">
    <property type="term" value="P:methylation"/>
    <property type="evidence" value="ECO:0007669"/>
    <property type="project" value="UniProtKB-KW"/>
</dbReference>